<keyword evidence="2" id="KW-1185">Reference proteome</keyword>
<organism evidence="1 2">
    <name type="scientific">Solanum commersonii</name>
    <name type="common">Commerson's wild potato</name>
    <name type="synonym">Commerson's nightshade</name>
    <dbReference type="NCBI Taxonomy" id="4109"/>
    <lineage>
        <taxon>Eukaryota</taxon>
        <taxon>Viridiplantae</taxon>
        <taxon>Streptophyta</taxon>
        <taxon>Embryophyta</taxon>
        <taxon>Tracheophyta</taxon>
        <taxon>Spermatophyta</taxon>
        <taxon>Magnoliopsida</taxon>
        <taxon>eudicotyledons</taxon>
        <taxon>Gunneridae</taxon>
        <taxon>Pentapetalae</taxon>
        <taxon>asterids</taxon>
        <taxon>lamiids</taxon>
        <taxon>Solanales</taxon>
        <taxon>Solanaceae</taxon>
        <taxon>Solanoideae</taxon>
        <taxon>Solaneae</taxon>
        <taxon>Solanum</taxon>
    </lineage>
</organism>
<proteinExistence type="predicted"/>
<evidence type="ECO:0000313" key="2">
    <source>
        <dbReference type="Proteomes" id="UP000824120"/>
    </source>
</evidence>
<dbReference type="AlphaFoldDB" id="A0A9J5Y5F0"/>
<name>A0A9J5Y5F0_SOLCO</name>
<protein>
    <submittedName>
        <fullName evidence="1">Uncharacterized protein</fullName>
    </submittedName>
</protein>
<reference evidence="1 2" key="1">
    <citation type="submission" date="2020-09" db="EMBL/GenBank/DDBJ databases">
        <title>De no assembly of potato wild relative species, Solanum commersonii.</title>
        <authorList>
            <person name="Cho K."/>
        </authorList>
    </citation>
    <scope>NUCLEOTIDE SEQUENCE [LARGE SCALE GENOMIC DNA]</scope>
    <source>
        <strain evidence="1">LZ3.2</strain>
        <tissue evidence="1">Leaf</tissue>
    </source>
</reference>
<dbReference type="EMBL" id="JACXVP010000007">
    <property type="protein sequence ID" value="KAG5595405.1"/>
    <property type="molecule type" value="Genomic_DNA"/>
</dbReference>
<gene>
    <name evidence="1" type="ORF">H5410_036637</name>
</gene>
<dbReference type="Proteomes" id="UP000824120">
    <property type="component" value="Chromosome 7"/>
</dbReference>
<sequence length="104" mass="12118">MINDSSLNKLRKPENIRHFHSYTRKNENKLSYNHSHVGVDSSLTSNEDFQKLAQKVVKVRDDLIKFEKSIDAQFIEMKAVLDASLKSITEEIKSLKKKLQQMKI</sequence>
<evidence type="ECO:0000313" key="1">
    <source>
        <dbReference type="EMBL" id="KAG5595405.1"/>
    </source>
</evidence>
<comment type="caution">
    <text evidence="1">The sequence shown here is derived from an EMBL/GenBank/DDBJ whole genome shotgun (WGS) entry which is preliminary data.</text>
</comment>
<accession>A0A9J5Y5F0</accession>